<sequence length="94" mass="10093">MPTIFAAIAAVTGVGLGTKSTVEARQGRKRQKAAKFEAATRAEQTEKELKAAPDKAREEAKKRARRIRGRQTRTILTEGTGQGLTTAGKTLLGQ</sequence>
<proteinExistence type="predicted"/>
<comment type="caution">
    <text evidence="2">The sequence shown here is derived from an EMBL/GenBank/DDBJ whole genome shotgun (WGS) entry which is preliminary data.</text>
</comment>
<dbReference type="EMBL" id="LAZR01021622">
    <property type="protein sequence ID" value="KKL84724.1"/>
    <property type="molecule type" value="Genomic_DNA"/>
</dbReference>
<gene>
    <name evidence="2" type="ORF">LCGC14_1961850</name>
</gene>
<feature type="compositionally biased region" description="Basic residues" evidence="1">
    <location>
        <begin position="62"/>
        <end position="71"/>
    </location>
</feature>
<organism evidence="2">
    <name type="scientific">marine sediment metagenome</name>
    <dbReference type="NCBI Taxonomy" id="412755"/>
    <lineage>
        <taxon>unclassified sequences</taxon>
        <taxon>metagenomes</taxon>
        <taxon>ecological metagenomes</taxon>
    </lineage>
</organism>
<name>A0A0F9FE94_9ZZZZ</name>
<accession>A0A0F9FE94</accession>
<feature type="compositionally biased region" description="Basic and acidic residues" evidence="1">
    <location>
        <begin position="34"/>
        <end position="61"/>
    </location>
</feature>
<reference evidence="2" key="1">
    <citation type="journal article" date="2015" name="Nature">
        <title>Complex archaea that bridge the gap between prokaryotes and eukaryotes.</title>
        <authorList>
            <person name="Spang A."/>
            <person name="Saw J.H."/>
            <person name="Jorgensen S.L."/>
            <person name="Zaremba-Niedzwiedzka K."/>
            <person name="Martijn J."/>
            <person name="Lind A.E."/>
            <person name="van Eijk R."/>
            <person name="Schleper C."/>
            <person name="Guy L."/>
            <person name="Ettema T.J."/>
        </authorList>
    </citation>
    <scope>NUCLEOTIDE SEQUENCE</scope>
</reference>
<feature type="compositionally biased region" description="Polar residues" evidence="1">
    <location>
        <begin position="72"/>
        <end position="94"/>
    </location>
</feature>
<protein>
    <submittedName>
        <fullName evidence="2">Uncharacterized protein</fullName>
    </submittedName>
</protein>
<evidence type="ECO:0000256" key="1">
    <source>
        <dbReference type="SAM" id="MobiDB-lite"/>
    </source>
</evidence>
<dbReference type="AlphaFoldDB" id="A0A0F9FE94"/>
<feature type="region of interest" description="Disordered" evidence="1">
    <location>
        <begin position="25"/>
        <end position="94"/>
    </location>
</feature>
<evidence type="ECO:0000313" key="2">
    <source>
        <dbReference type="EMBL" id="KKL84724.1"/>
    </source>
</evidence>